<gene>
    <name evidence="1" type="ORF">PF586_07910</name>
</gene>
<reference evidence="1" key="1">
    <citation type="submission" date="2023-01" db="EMBL/GenBank/DDBJ databases">
        <title>Sequencing of the bacterial strains from artisanal fermented milk Matsoni.</title>
        <authorList>
            <person name="Rozman V."/>
            <person name="Accetto T."/>
            <person name="Bogovic Matijasic B."/>
        </authorList>
    </citation>
    <scope>NUCLEOTIDE SEQUENCE</scope>
    <source>
        <strain evidence="1">Lbl333</strain>
    </source>
</reference>
<dbReference type="Proteomes" id="UP001210502">
    <property type="component" value="Unassembled WGS sequence"/>
</dbReference>
<dbReference type="RefSeq" id="WP_236158655.1">
    <property type="nucleotide sequence ID" value="NZ_BNHZ01000031.1"/>
</dbReference>
<name>A0AAW5YZK8_9LACO</name>
<dbReference type="EMBL" id="JAQIEY010000027">
    <property type="protein sequence ID" value="MDA3768365.1"/>
    <property type="molecule type" value="Genomic_DNA"/>
</dbReference>
<evidence type="ECO:0000313" key="2">
    <source>
        <dbReference type="Proteomes" id="UP001210502"/>
    </source>
</evidence>
<sequence length="115" mass="13123">MKGHKNRTMYLLSEEELNKTEMSPRVKRILGVVEDDGYSIYNRTSILKSKKLGCYDCYRIFSLEDIHEDDWCDDGETLTYPYCGDDTVIGDASGLPITELFLKAASKATGLDRQR</sequence>
<comment type="caution">
    <text evidence="1">The sequence shown here is derived from an EMBL/GenBank/DDBJ whole genome shotgun (WGS) entry which is preliminary data.</text>
</comment>
<dbReference type="AlphaFoldDB" id="A0AAW5YZK8"/>
<evidence type="ECO:0000313" key="1">
    <source>
        <dbReference type="EMBL" id="MDA3768365.1"/>
    </source>
</evidence>
<organism evidence="1 2">
    <name type="scientific">Lactobacillus delbrueckii</name>
    <dbReference type="NCBI Taxonomy" id="1584"/>
    <lineage>
        <taxon>Bacteria</taxon>
        <taxon>Bacillati</taxon>
        <taxon>Bacillota</taxon>
        <taxon>Bacilli</taxon>
        <taxon>Lactobacillales</taxon>
        <taxon>Lactobacillaceae</taxon>
        <taxon>Lactobacillus</taxon>
    </lineage>
</organism>
<accession>A0AAW5YZK8</accession>
<proteinExistence type="predicted"/>
<protein>
    <submittedName>
        <fullName evidence="1">Uncharacterized protein</fullName>
    </submittedName>
</protein>